<dbReference type="AlphaFoldDB" id="A0A1A9ATA7"/>
<dbReference type="Pfam" id="PF05795">
    <property type="entry name" value="Plasmodium_Vir"/>
    <property type="match status" value="2"/>
</dbReference>
<dbReference type="InterPro" id="IPR008780">
    <property type="entry name" value="Plasmodium_Vir"/>
</dbReference>
<dbReference type="EMBL" id="FLRE01003484">
    <property type="protein sequence ID" value="SBT59508.1"/>
    <property type="molecule type" value="Genomic_DNA"/>
</dbReference>
<sequence length="334" mass="38249">MADDVGMYWLNSIRNYKNLNKDHHKIYIEKEDKCDELKDALKKDYTGILDFCKQLGGILNNLNNLGIVSFFDNDPCSVVNYWAYDYMFNNFFKDHSHTDILHFTSTLSHYWKEFAEHNKCYIEMTLSNEPYFKLEKTFYDYILDYPTIKHQIDNDTLVCNEHLRDYLKNGFKSYETVKDECSADPEKTYCNLLQESTKKYGTGISSEITCNAHSSGDVILGVRQGRSGSLGQDAPGEGDHGFNALAPADQDESSISPSSTPIAVALPTVGALLTSFIFLKFTPLRSWLHGHFAGNKMHMFNEDGEETNTLIYDGYEYPDTYSSMDDHHIHYHAA</sequence>
<gene>
    <name evidence="1" type="ORF">POVWA2_097390</name>
</gene>
<reference evidence="2" key="1">
    <citation type="submission" date="2016-05" db="EMBL/GenBank/DDBJ databases">
        <authorList>
            <person name="Naeem Raeece"/>
        </authorList>
    </citation>
    <scope>NUCLEOTIDE SEQUENCE [LARGE SCALE GENOMIC DNA]</scope>
</reference>
<accession>A0A1A9ATA7</accession>
<protein>
    <submittedName>
        <fullName evidence="1">PIR Superfamily Protein</fullName>
    </submittedName>
</protein>
<name>A0A1A9ATA7_PLAOA</name>
<proteinExistence type="predicted"/>
<dbReference type="Proteomes" id="UP000078550">
    <property type="component" value="Unassembled WGS sequence"/>
</dbReference>
<evidence type="ECO:0000313" key="2">
    <source>
        <dbReference type="Proteomes" id="UP000078550"/>
    </source>
</evidence>
<organism evidence="1 2">
    <name type="scientific">Plasmodium ovale wallikeri</name>
    <dbReference type="NCBI Taxonomy" id="864142"/>
    <lineage>
        <taxon>Eukaryota</taxon>
        <taxon>Sar</taxon>
        <taxon>Alveolata</taxon>
        <taxon>Apicomplexa</taxon>
        <taxon>Aconoidasida</taxon>
        <taxon>Haemosporida</taxon>
        <taxon>Plasmodiidae</taxon>
        <taxon>Plasmodium</taxon>
        <taxon>Plasmodium (Plasmodium)</taxon>
    </lineage>
</organism>
<evidence type="ECO:0000313" key="1">
    <source>
        <dbReference type="EMBL" id="SBT59508.1"/>
    </source>
</evidence>